<feature type="transmembrane region" description="Helical" evidence="1">
    <location>
        <begin position="6"/>
        <end position="31"/>
    </location>
</feature>
<keyword evidence="1" id="KW-0472">Membrane</keyword>
<reference evidence="2 3" key="1">
    <citation type="submission" date="2019-03" db="EMBL/GenBank/DDBJ databases">
        <title>Genome sequence of Lentibacillus salicampi ATCC BAA-719.</title>
        <authorList>
            <person name="Maclea K.S."/>
            <person name="Simoes Junior M."/>
        </authorList>
    </citation>
    <scope>NUCLEOTIDE SEQUENCE [LARGE SCALE GENOMIC DNA]</scope>
    <source>
        <strain evidence="2 3">ATCC BAA-719</strain>
    </source>
</reference>
<dbReference type="EMBL" id="SRHY01000056">
    <property type="protein sequence ID" value="TFJ91375.1"/>
    <property type="molecule type" value="Genomic_DNA"/>
</dbReference>
<organism evidence="2 3">
    <name type="scientific">Lentibacillus salicampi</name>
    <dbReference type="NCBI Taxonomy" id="175306"/>
    <lineage>
        <taxon>Bacteria</taxon>
        <taxon>Bacillati</taxon>
        <taxon>Bacillota</taxon>
        <taxon>Bacilli</taxon>
        <taxon>Bacillales</taxon>
        <taxon>Bacillaceae</taxon>
        <taxon>Lentibacillus</taxon>
    </lineage>
</organism>
<keyword evidence="3" id="KW-1185">Reference proteome</keyword>
<accession>A0A4Y9A7E9</accession>
<dbReference type="Proteomes" id="UP000298484">
    <property type="component" value="Unassembled WGS sequence"/>
</dbReference>
<comment type="caution">
    <text evidence="2">The sequence shown here is derived from an EMBL/GenBank/DDBJ whole genome shotgun (WGS) entry which is preliminary data.</text>
</comment>
<keyword evidence="1" id="KW-0812">Transmembrane</keyword>
<proteinExistence type="predicted"/>
<evidence type="ECO:0000313" key="3">
    <source>
        <dbReference type="Proteomes" id="UP000298484"/>
    </source>
</evidence>
<evidence type="ECO:0000256" key="1">
    <source>
        <dbReference type="SAM" id="Phobius"/>
    </source>
</evidence>
<dbReference type="RefSeq" id="WP_135111612.1">
    <property type="nucleotide sequence ID" value="NZ_SRHY01000056.1"/>
</dbReference>
<keyword evidence="1" id="KW-1133">Transmembrane helix</keyword>
<gene>
    <name evidence="2" type="ORF">E4U82_18090</name>
</gene>
<evidence type="ECO:0000313" key="2">
    <source>
        <dbReference type="EMBL" id="TFJ91375.1"/>
    </source>
</evidence>
<dbReference type="AlphaFoldDB" id="A0A4Y9A7E9"/>
<name>A0A4Y9A7E9_9BACI</name>
<protein>
    <submittedName>
        <fullName evidence="2">Uncharacterized protein</fullName>
    </submittedName>
</protein>
<sequence length="184" mass="21279">MKEILTNLSFVSVILTSISSIAAVLTVYFSYKAIKVNRELFDQNKKAEEQRLLPLFDIDRNYKRLDETGTFIENPNPDEIATVSFVNINSSPIANIRLTDGVVFNNNTDTEPLLTSKYIRAYNFGTKGIMVQLIKEELKEKKFKINIKYSIQTNKTYMTEIIILVSNFKDVFYFTIEEQNHINV</sequence>